<name>A0A0C9T4E0_PAXIN</name>
<feature type="non-terminal residue" evidence="1">
    <location>
        <position position="1"/>
    </location>
</feature>
<dbReference type="HOGENOM" id="CLU_2782855_0_0_1"/>
<accession>A0A0C9T4E0</accession>
<reference evidence="2" key="2">
    <citation type="submission" date="2015-01" db="EMBL/GenBank/DDBJ databases">
        <title>Evolutionary Origins and Diversification of the Mycorrhizal Mutualists.</title>
        <authorList>
            <consortium name="DOE Joint Genome Institute"/>
            <consortium name="Mycorrhizal Genomics Consortium"/>
            <person name="Kohler A."/>
            <person name="Kuo A."/>
            <person name="Nagy L.G."/>
            <person name="Floudas D."/>
            <person name="Copeland A."/>
            <person name="Barry K.W."/>
            <person name="Cichocki N."/>
            <person name="Veneault-Fourrey C."/>
            <person name="LaButti K."/>
            <person name="Lindquist E.A."/>
            <person name="Lipzen A."/>
            <person name="Lundell T."/>
            <person name="Morin E."/>
            <person name="Murat C."/>
            <person name="Riley R."/>
            <person name="Ohm R."/>
            <person name="Sun H."/>
            <person name="Tunlid A."/>
            <person name="Henrissat B."/>
            <person name="Grigoriev I.V."/>
            <person name="Hibbett D.S."/>
            <person name="Martin F."/>
        </authorList>
    </citation>
    <scope>NUCLEOTIDE SEQUENCE [LARGE SCALE GENOMIC DNA]</scope>
    <source>
        <strain evidence="2">ATCC 200175</strain>
    </source>
</reference>
<evidence type="ECO:0000313" key="2">
    <source>
        <dbReference type="Proteomes" id="UP000053647"/>
    </source>
</evidence>
<reference evidence="1 2" key="1">
    <citation type="submission" date="2014-06" db="EMBL/GenBank/DDBJ databases">
        <authorList>
            <consortium name="DOE Joint Genome Institute"/>
            <person name="Kuo A."/>
            <person name="Kohler A."/>
            <person name="Nagy L.G."/>
            <person name="Floudas D."/>
            <person name="Copeland A."/>
            <person name="Barry K.W."/>
            <person name="Cichocki N."/>
            <person name="Veneault-Fourrey C."/>
            <person name="LaButti K."/>
            <person name="Lindquist E.A."/>
            <person name="Lipzen A."/>
            <person name="Lundell T."/>
            <person name="Morin E."/>
            <person name="Murat C."/>
            <person name="Sun H."/>
            <person name="Tunlid A."/>
            <person name="Henrissat B."/>
            <person name="Grigoriev I.V."/>
            <person name="Hibbett D.S."/>
            <person name="Martin F."/>
            <person name="Nordberg H.P."/>
            <person name="Cantor M.N."/>
            <person name="Hua S.X."/>
        </authorList>
    </citation>
    <scope>NUCLEOTIDE SEQUENCE [LARGE SCALE GENOMIC DNA]</scope>
    <source>
        <strain evidence="1 2">ATCC 200175</strain>
    </source>
</reference>
<organism evidence="1 2">
    <name type="scientific">Paxillus involutus ATCC 200175</name>
    <dbReference type="NCBI Taxonomy" id="664439"/>
    <lineage>
        <taxon>Eukaryota</taxon>
        <taxon>Fungi</taxon>
        <taxon>Dikarya</taxon>
        <taxon>Basidiomycota</taxon>
        <taxon>Agaricomycotina</taxon>
        <taxon>Agaricomycetes</taxon>
        <taxon>Agaricomycetidae</taxon>
        <taxon>Boletales</taxon>
        <taxon>Paxilineae</taxon>
        <taxon>Paxillaceae</taxon>
        <taxon>Paxillus</taxon>
    </lineage>
</organism>
<dbReference type="EMBL" id="KN819403">
    <property type="protein sequence ID" value="KIJ10530.1"/>
    <property type="molecule type" value="Genomic_DNA"/>
</dbReference>
<evidence type="ECO:0000313" key="1">
    <source>
        <dbReference type="EMBL" id="KIJ10530.1"/>
    </source>
</evidence>
<sequence>QYVFRLHRCHLHADHDPRIPHSDKLNYLAWHVDDNGHLFLLLSVQHLESAFTGGDCILHCLYVTIEWRC</sequence>
<protein>
    <submittedName>
        <fullName evidence="1">Uncharacterized protein</fullName>
    </submittedName>
</protein>
<gene>
    <name evidence="1" type="ORF">PAXINDRAFT_101960</name>
</gene>
<keyword evidence="2" id="KW-1185">Reference proteome</keyword>
<dbReference type="OrthoDB" id="10552754at2759"/>
<proteinExistence type="predicted"/>
<dbReference type="Proteomes" id="UP000053647">
    <property type="component" value="Unassembled WGS sequence"/>
</dbReference>
<dbReference type="AlphaFoldDB" id="A0A0C9T4E0"/>
<feature type="non-terminal residue" evidence="1">
    <location>
        <position position="69"/>
    </location>
</feature>